<dbReference type="Proteomes" id="UP000327085">
    <property type="component" value="Chromosome 3"/>
</dbReference>
<protein>
    <submittedName>
        <fullName evidence="4">PREDICTED: pentatricopeptide repeat-containing</fullName>
    </submittedName>
</protein>
<dbReference type="InterPro" id="IPR002885">
    <property type="entry name" value="PPR_rpt"/>
</dbReference>
<keyword evidence="3" id="KW-0812">Transmembrane</keyword>
<feature type="region of interest" description="Disordered" evidence="2">
    <location>
        <begin position="161"/>
        <end position="180"/>
    </location>
</feature>
<keyword evidence="3" id="KW-1133">Transmembrane helix</keyword>
<dbReference type="EMBL" id="CABIKO010000031">
    <property type="protein sequence ID" value="VVA18608.1"/>
    <property type="molecule type" value="Genomic_DNA"/>
</dbReference>
<dbReference type="InParanoid" id="A0A5E4EY08"/>
<dbReference type="NCBIfam" id="TIGR00756">
    <property type="entry name" value="PPR"/>
    <property type="match status" value="1"/>
</dbReference>
<evidence type="ECO:0000256" key="2">
    <source>
        <dbReference type="SAM" id="MobiDB-lite"/>
    </source>
</evidence>
<reference evidence="5" key="1">
    <citation type="journal article" date="2020" name="Plant J.">
        <title>Transposons played a major role in the diversification between the closely related almond and peach genomes: results from the almond genome sequence.</title>
        <authorList>
            <person name="Alioto T."/>
            <person name="Alexiou K.G."/>
            <person name="Bardil A."/>
            <person name="Barteri F."/>
            <person name="Castanera R."/>
            <person name="Cruz F."/>
            <person name="Dhingra A."/>
            <person name="Duval H."/>
            <person name="Fernandez I Marti A."/>
            <person name="Frias L."/>
            <person name="Galan B."/>
            <person name="Garcia J.L."/>
            <person name="Howad W."/>
            <person name="Gomez-Garrido J."/>
            <person name="Gut M."/>
            <person name="Julca I."/>
            <person name="Morata J."/>
            <person name="Puigdomenech P."/>
            <person name="Ribeca P."/>
            <person name="Rubio Cabetas M.J."/>
            <person name="Vlasova A."/>
            <person name="Wirthensohn M."/>
            <person name="Garcia-Mas J."/>
            <person name="Gabaldon T."/>
            <person name="Casacuberta J.M."/>
            <person name="Arus P."/>
        </authorList>
    </citation>
    <scope>NUCLEOTIDE SEQUENCE [LARGE SCALE GENOMIC DNA]</scope>
    <source>
        <strain evidence="5">cv. Texas</strain>
    </source>
</reference>
<keyword evidence="1" id="KW-0677">Repeat</keyword>
<evidence type="ECO:0000313" key="5">
    <source>
        <dbReference type="Proteomes" id="UP000327085"/>
    </source>
</evidence>
<name>A0A5E4EY08_PRUDU</name>
<gene>
    <name evidence="4" type="ORF">ALMOND_2B023157</name>
</gene>
<sequence>MFAGSANNGDMKMAKKLYGKKVEKNSVAWVAMIARYGKCGNVSEARMVCDEIQRADASCWAAMVACYAQNGYAMEAIEIHISKACGGRIMKLQPHWQSMWRKDVVVVAVAVFLALAFAFYAFFAPFVGNKDFSVHCDGPLRSSSADPADPGVFRSKKYLKIPANEKHTRRKDSKLSTSSM</sequence>
<dbReference type="InterPro" id="IPR011990">
    <property type="entry name" value="TPR-like_helical_dom_sf"/>
</dbReference>
<dbReference type="Gramene" id="VVA18608">
    <property type="protein sequence ID" value="VVA18608"/>
    <property type="gene ID" value="Prudul26B023157"/>
</dbReference>
<evidence type="ECO:0000313" key="4">
    <source>
        <dbReference type="EMBL" id="VVA18608.1"/>
    </source>
</evidence>
<dbReference type="Gene3D" id="1.25.40.10">
    <property type="entry name" value="Tetratricopeptide repeat domain"/>
    <property type="match status" value="1"/>
</dbReference>
<dbReference type="Pfam" id="PF01535">
    <property type="entry name" value="PPR"/>
    <property type="match status" value="2"/>
</dbReference>
<feature type="transmembrane region" description="Helical" evidence="3">
    <location>
        <begin position="104"/>
        <end position="123"/>
    </location>
</feature>
<keyword evidence="3" id="KW-0472">Membrane</keyword>
<evidence type="ECO:0000256" key="1">
    <source>
        <dbReference type="ARBA" id="ARBA00022737"/>
    </source>
</evidence>
<dbReference type="AlphaFoldDB" id="A0A5E4EY08"/>
<dbReference type="InterPro" id="IPR046960">
    <property type="entry name" value="PPR_At4g14850-like_plant"/>
</dbReference>
<dbReference type="GO" id="GO:0009451">
    <property type="term" value="P:RNA modification"/>
    <property type="evidence" value="ECO:0007669"/>
    <property type="project" value="InterPro"/>
</dbReference>
<proteinExistence type="predicted"/>
<evidence type="ECO:0000256" key="3">
    <source>
        <dbReference type="SAM" id="Phobius"/>
    </source>
</evidence>
<dbReference type="PANTHER" id="PTHR47926">
    <property type="entry name" value="PENTATRICOPEPTIDE REPEAT-CONTAINING PROTEIN"/>
    <property type="match status" value="1"/>
</dbReference>
<accession>A0A5E4EY08</accession>
<dbReference type="GO" id="GO:0003723">
    <property type="term" value="F:RNA binding"/>
    <property type="evidence" value="ECO:0007669"/>
    <property type="project" value="InterPro"/>
</dbReference>
<organism evidence="4 5">
    <name type="scientific">Prunus dulcis</name>
    <name type="common">Almond</name>
    <name type="synonym">Amygdalus dulcis</name>
    <dbReference type="NCBI Taxonomy" id="3755"/>
    <lineage>
        <taxon>Eukaryota</taxon>
        <taxon>Viridiplantae</taxon>
        <taxon>Streptophyta</taxon>
        <taxon>Embryophyta</taxon>
        <taxon>Tracheophyta</taxon>
        <taxon>Spermatophyta</taxon>
        <taxon>Magnoliopsida</taxon>
        <taxon>eudicotyledons</taxon>
        <taxon>Gunneridae</taxon>
        <taxon>Pentapetalae</taxon>
        <taxon>rosids</taxon>
        <taxon>fabids</taxon>
        <taxon>Rosales</taxon>
        <taxon>Rosaceae</taxon>
        <taxon>Amygdaloideae</taxon>
        <taxon>Amygdaleae</taxon>
        <taxon>Prunus</taxon>
    </lineage>
</organism>